<dbReference type="PROSITE" id="PS50015">
    <property type="entry name" value="SAP_B"/>
    <property type="match status" value="1"/>
</dbReference>
<evidence type="ECO:0000313" key="5">
    <source>
        <dbReference type="Proteomes" id="UP000005239"/>
    </source>
</evidence>
<evidence type="ECO:0000256" key="1">
    <source>
        <dbReference type="ARBA" id="ARBA00023157"/>
    </source>
</evidence>
<dbReference type="AlphaFoldDB" id="A0A8R1Z4B9"/>
<proteinExistence type="predicted"/>
<dbReference type="OrthoDB" id="5856919at2759"/>
<protein>
    <recommendedName>
        <fullName evidence="3">Saposin B-type domain-containing protein</fullName>
    </recommendedName>
</protein>
<feature type="domain" description="Saposin B-type" evidence="3">
    <location>
        <begin position="27"/>
        <end position="109"/>
    </location>
</feature>
<dbReference type="EnsemblMetazoa" id="PPA46955.1">
    <property type="protein sequence ID" value="PPA46955.1"/>
    <property type="gene ID" value="WBGene00304734"/>
</dbReference>
<dbReference type="Gene3D" id="1.10.225.10">
    <property type="entry name" value="Saposin-like"/>
    <property type="match status" value="1"/>
</dbReference>
<feature type="chain" id="PRO_5035770133" description="Saposin B-type domain-containing protein" evidence="2">
    <location>
        <begin position="25"/>
        <end position="189"/>
    </location>
</feature>
<organism evidence="4 5">
    <name type="scientific">Pristionchus pacificus</name>
    <name type="common">Parasitic nematode worm</name>
    <dbReference type="NCBI Taxonomy" id="54126"/>
    <lineage>
        <taxon>Eukaryota</taxon>
        <taxon>Metazoa</taxon>
        <taxon>Ecdysozoa</taxon>
        <taxon>Nematoda</taxon>
        <taxon>Chromadorea</taxon>
        <taxon>Rhabditida</taxon>
        <taxon>Rhabditina</taxon>
        <taxon>Diplogasteromorpha</taxon>
        <taxon>Diplogasteroidea</taxon>
        <taxon>Neodiplogasteridae</taxon>
        <taxon>Pristionchus</taxon>
    </lineage>
</organism>
<gene>
    <name evidence="4" type="primary">WBGene00304734</name>
</gene>
<evidence type="ECO:0000256" key="2">
    <source>
        <dbReference type="SAM" id="SignalP"/>
    </source>
</evidence>
<keyword evidence="5" id="KW-1185">Reference proteome</keyword>
<dbReference type="InterPro" id="IPR011001">
    <property type="entry name" value="Saposin-like"/>
</dbReference>
<accession>A0A8R1Z4B9</accession>
<evidence type="ECO:0000313" key="4">
    <source>
        <dbReference type="EnsemblMetazoa" id="PPA46955.1"/>
    </source>
</evidence>
<name>A0A8R1Z4B9_PRIPA</name>
<dbReference type="SUPFAM" id="SSF47862">
    <property type="entry name" value="Saposin"/>
    <property type="match status" value="1"/>
</dbReference>
<keyword evidence="1" id="KW-1015">Disulfide bond</keyword>
<keyword evidence="2" id="KW-0732">Signal</keyword>
<dbReference type="Proteomes" id="UP000005239">
    <property type="component" value="Unassembled WGS sequence"/>
</dbReference>
<sequence length="189" mass="22106">FRDHRMRSFLLLSIFCSLYHQSQTLSHLETCSLCQSSLLTVHSYFIGRSPSKRLMNNQLKRECRRHYTYRRRCLALVKQFCTYLYAELISPSFKPVKVCYVIDECKRYDSVVVDMQLAALNETLPSSPDEYTQMREEVVERVIKSLSQRRTTTLPPDDEIDQFIKTLGNSTTNDKSSELIALIEDSWLS</sequence>
<evidence type="ECO:0000259" key="3">
    <source>
        <dbReference type="PROSITE" id="PS50015"/>
    </source>
</evidence>
<reference evidence="5" key="1">
    <citation type="journal article" date="2008" name="Nat. Genet.">
        <title>The Pristionchus pacificus genome provides a unique perspective on nematode lifestyle and parasitism.</title>
        <authorList>
            <person name="Dieterich C."/>
            <person name="Clifton S.W."/>
            <person name="Schuster L.N."/>
            <person name="Chinwalla A."/>
            <person name="Delehaunty K."/>
            <person name="Dinkelacker I."/>
            <person name="Fulton L."/>
            <person name="Fulton R."/>
            <person name="Godfrey J."/>
            <person name="Minx P."/>
            <person name="Mitreva M."/>
            <person name="Roeseler W."/>
            <person name="Tian H."/>
            <person name="Witte H."/>
            <person name="Yang S.P."/>
            <person name="Wilson R.K."/>
            <person name="Sommer R.J."/>
        </authorList>
    </citation>
    <scope>NUCLEOTIDE SEQUENCE [LARGE SCALE GENOMIC DNA]</scope>
    <source>
        <strain evidence="5">PS312</strain>
    </source>
</reference>
<dbReference type="InterPro" id="IPR008139">
    <property type="entry name" value="SaposinB_dom"/>
</dbReference>
<reference evidence="4" key="2">
    <citation type="submission" date="2022-06" db="UniProtKB">
        <authorList>
            <consortium name="EnsemblMetazoa"/>
        </authorList>
    </citation>
    <scope>IDENTIFICATION</scope>
    <source>
        <strain evidence="4">PS312</strain>
    </source>
</reference>
<feature type="signal peptide" evidence="2">
    <location>
        <begin position="1"/>
        <end position="24"/>
    </location>
</feature>